<evidence type="ECO:0000313" key="2">
    <source>
        <dbReference type="EMBL" id="KAK8095845.1"/>
    </source>
</evidence>
<proteinExistence type="predicted"/>
<evidence type="ECO:0000313" key="3">
    <source>
        <dbReference type="Proteomes" id="UP001392437"/>
    </source>
</evidence>
<gene>
    <name evidence="2" type="ORF">PG999_013867</name>
</gene>
<protein>
    <submittedName>
        <fullName evidence="2">Uncharacterized protein</fullName>
    </submittedName>
</protein>
<dbReference type="AlphaFoldDB" id="A0AAW0QGK5"/>
<feature type="compositionally biased region" description="Basic and acidic residues" evidence="1">
    <location>
        <begin position="86"/>
        <end position="101"/>
    </location>
</feature>
<organism evidence="2 3">
    <name type="scientific">Apiospora kogelbergensis</name>
    <dbReference type="NCBI Taxonomy" id="1337665"/>
    <lineage>
        <taxon>Eukaryota</taxon>
        <taxon>Fungi</taxon>
        <taxon>Dikarya</taxon>
        <taxon>Ascomycota</taxon>
        <taxon>Pezizomycotina</taxon>
        <taxon>Sordariomycetes</taxon>
        <taxon>Xylariomycetidae</taxon>
        <taxon>Amphisphaeriales</taxon>
        <taxon>Apiosporaceae</taxon>
        <taxon>Apiospora</taxon>
    </lineage>
</organism>
<dbReference type="EMBL" id="JAQQWP010000011">
    <property type="protein sequence ID" value="KAK8095845.1"/>
    <property type="molecule type" value="Genomic_DNA"/>
</dbReference>
<name>A0AAW0QGK5_9PEZI</name>
<keyword evidence="3" id="KW-1185">Reference proteome</keyword>
<comment type="caution">
    <text evidence="2">The sequence shown here is derived from an EMBL/GenBank/DDBJ whole genome shotgun (WGS) entry which is preliminary data.</text>
</comment>
<sequence length="101" mass="11301">MVVENPKKEFAKIPLVRQVGVEKPAMEMCLVVNNTDDVSQTNQQQAVLSLNAADYNANGDAPQSHAQIGVSRFLPKQAQLQPSRRKATEAAEKRRREEEKK</sequence>
<evidence type="ECO:0000256" key="1">
    <source>
        <dbReference type="SAM" id="MobiDB-lite"/>
    </source>
</evidence>
<accession>A0AAW0QGK5</accession>
<feature type="region of interest" description="Disordered" evidence="1">
    <location>
        <begin position="74"/>
        <end position="101"/>
    </location>
</feature>
<reference evidence="2 3" key="1">
    <citation type="submission" date="2023-01" db="EMBL/GenBank/DDBJ databases">
        <title>Analysis of 21 Apiospora genomes using comparative genomics revels a genus with tremendous synthesis potential of carbohydrate active enzymes and secondary metabolites.</title>
        <authorList>
            <person name="Sorensen T."/>
        </authorList>
    </citation>
    <scope>NUCLEOTIDE SEQUENCE [LARGE SCALE GENOMIC DNA]</scope>
    <source>
        <strain evidence="2 3">CBS 117206</strain>
    </source>
</reference>
<dbReference type="Proteomes" id="UP001392437">
    <property type="component" value="Unassembled WGS sequence"/>
</dbReference>